<evidence type="ECO:0000256" key="11">
    <source>
        <dbReference type="ARBA" id="ARBA00047651"/>
    </source>
</evidence>
<dbReference type="InterPro" id="IPR013785">
    <property type="entry name" value="Aldolase_TIM"/>
</dbReference>
<name>A0ABW6VB61_MICFU</name>
<dbReference type="Gene3D" id="3.20.20.70">
    <property type="entry name" value="Aldolase class I"/>
    <property type="match status" value="1"/>
</dbReference>
<dbReference type="PIRSF" id="PIRSF001415">
    <property type="entry name" value="Porphbilin_synth"/>
    <property type="match status" value="1"/>
</dbReference>
<evidence type="ECO:0000256" key="12">
    <source>
        <dbReference type="RuleBase" id="RU004161"/>
    </source>
</evidence>
<evidence type="ECO:0000256" key="5">
    <source>
        <dbReference type="ARBA" id="ARBA00020771"/>
    </source>
</evidence>
<comment type="catalytic activity">
    <reaction evidence="11">
        <text>2 5-aminolevulinate = porphobilinogen + 2 H2O + H(+)</text>
        <dbReference type="Rhea" id="RHEA:24064"/>
        <dbReference type="ChEBI" id="CHEBI:15377"/>
        <dbReference type="ChEBI" id="CHEBI:15378"/>
        <dbReference type="ChEBI" id="CHEBI:58126"/>
        <dbReference type="ChEBI" id="CHEBI:356416"/>
        <dbReference type="EC" id="4.2.1.24"/>
    </reaction>
</comment>
<comment type="similarity">
    <text evidence="2 12">Belongs to the ALAD family.</text>
</comment>
<organism evidence="13 14">
    <name type="scientific">Microtetraspora fusca</name>
    <dbReference type="NCBI Taxonomy" id="1997"/>
    <lineage>
        <taxon>Bacteria</taxon>
        <taxon>Bacillati</taxon>
        <taxon>Actinomycetota</taxon>
        <taxon>Actinomycetes</taxon>
        <taxon>Streptosporangiales</taxon>
        <taxon>Streptosporangiaceae</taxon>
        <taxon>Microtetraspora</taxon>
    </lineage>
</organism>
<evidence type="ECO:0000256" key="3">
    <source>
        <dbReference type="ARBA" id="ARBA00011823"/>
    </source>
</evidence>
<dbReference type="PRINTS" id="PR00144">
    <property type="entry name" value="DALDHYDRTASE"/>
</dbReference>
<keyword evidence="6" id="KW-0350">Heme biosynthesis</keyword>
<dbReference type="Proteomes" id="UP001602119">
    <property type="component" value="Unassembled WGS sequence"/>
</dbReference>
<dbReference type="PANTHER" id="PTHR11458">
    <property type="entry name" value="DELTA-AMINOLEVULINIC ACID DEHYDRATASE"/>
    <property type="match status" value="1"/>
</dbReference>
<evidence type="ECO:0000256" key="10">
    <source>
        <dbReference type="ARBA" id="ARBA00032837"/>
    </source>
</evidence>
<dbReference type="EMBL" id="JBIAXI010000018">
    <property type="protein sequence ID" value="MFF4776594.1"/>
    <property type="molecule type" value="Genomic_DNA"/>
</dbReference>
<evidence type="ECO:0000256" key="4">
    <source>
        <dbReference type="ARBA" id="ARBA00012053"/>
    </source>
</evidence>
<comment type="function">
    <text evidence="9">Catalyzes an early step in the biosynthesis of tetrapyrroles. Binds two molecules of 5-aminolevulinate per subunit, each at a distinct site, and catalyzes their condensation to form porphobilinogen.</text>
</comment>
<dbReference type="EC" id="4.2.1.24" evidence="4"/>
<dbReference type="Pfam" id="PF00490">
    <property type="entry name" value="ALAD"/>
    <property type="match status" value="1"/>
</dbReference>
<evidence type="ECO:0000256" key="9">
    <source>
        <dbReference type="ARBA" id="ARBA00025628"/>
    </source>
</evidence>
<dbReference type="SMART" id="SM01004">
    <property type="entry name" value="ALAD"/>
    <property type="match status" value="1"/>
</dbReference>
<keyword evidence="14" id="KW-1185">Reference proteome</keyword>
<dbReference type="InterPro" id="IPR001731">
    <property type="entry name" value="ALAD"/>
</dbReference>
<comment type="caution">
    <text evidence="13">The sequence shown here is derived from an EMBL/GenBank/DDBJ whole genome shotgun (WGS) entry which is preliminary data.</text>
</comment>
<comment type="subunit">
    <text evidence="3">Homooctamer.</text>
</comment>
<dbReference type="PANTHER" id="PTHR11458:SF0">
    <property type="entry name" value="DELTA-AMINOLEVULINIC ACID DEHYDRATASE"/>
    <property type="match status" value="1"/>
</dbReference>
<keyword evidence="7" id="KW-0456">Lyase</keyword>
<proteinExistence type="inferred from homology"/>
<accession>A0ABW6VB61</accession>
<comment type="pathway">
    <text evidence="1">Porphyrin-containing compound metabolism; protoporphyrin-IX biosynthesis; coproporphyrinogen-III from 5-aminolevulinate: step 1/4.</text>
</comment>
<evidence type="ECO:0000256" key="2">
    <source>
        <dbReference type="ARBA" id="ARBA00008055"/>
    </source>
</evidence>
<evidence type="ECO:0000256" key="1">
    <source>
        <dbReference type="ARBA" id="ARBA00004694"/>
    </source>
</evidence>
<evidence type="ECO:0000313" key="14">
    <source>
        <dbReference type="Proteomes" id="UP001602119"/>
    </source>
</evidence>
<evidence type="ECO:0000313" key="13">
    <source>
        <dbReference type="EMBL" id="MFF4776594.1"/>
    </source>
</evidence>
<dbReference type="RefSeq" id="WP_387344976.1">
    <property type="nucleotide sequence ID" value="NZ_JBIAXI010000018.1"/>
</dbReference>
<dbReference type="SUPFAM" id="SSF51569">
    <property type="entry name" value="Aldolase"/>
    <property type="match status" value="1"/>
</dbReference>
<reference evidence="13 14" key="1">
    <citation type="submission" date="2024-10" db="EMBL/GenBank/DDBJ databases">
        <title>The Natural Products Discovery Center: Release of the First 8490 Sequenced Strains for Exploring Actinobacteria Biosynthetic Diversity.</title>
        <authorList>
            <person name="Kalkreuter E."/>
            <person name="Kautsar S.A."/>
            <person name="Yang D."/>
            <person name="Bader C.D."/>
            <person name="Teijaro C.N."/>
            <person name="Fluegel L."/>
            <person name="Davis C.M."/>
            <person name="Simpson J.R."/>
            <person name="Lauterbach L."/>
            <person name="Steele A.D."/>
            <person name="Gui C."/>
            <person name="Meng S."/>
            <person name="Li G."/>
            <person name="Viehrig K."/>
            <person name="Ye F."/>
            <person name="Su P."/>
            <person name="Kiefer A.F."/>
            <person name="Nichols A."/>
            <person name="Cepeda A.J."/>
            <person name="Yan W."/>
            <person name="Fan B."/>
            <person name="Jiang Y."/>
            <person name="Adhikari A."/>
            <person name="Zheng C.-J."/>
            <person name="Schuster L."/>
            <person name="Cowan T.M."/>
            <person name="Smanski M.J."/>
            <person name="Chevrette M.G."/>
            <person name="De Carvalho L.P.S."/>
            <person name="Shen B."/>
        </authorList>
    </citation>
    <scope>NUCLEOTIDE SEQUENCE [LARGE SCALE GENOMIC DNA]</scope>
    <source>
        <strain evidence="13 14">NPDC001281</strain>
    </source>
</reference>
<protein>
    <recommendedName>
        <fullName evidence="5">Delta-aminolevulinic acid dehydratase</fullName>
        <ecNumber evidence="4">4.2.1.24</ecNumber>
    </recommendedName>
    <alternativeName>
        <fullName evidence="10">Porphobilinogen synthase</fullName>
    </alternativeName>
</protein>
<evidence type="ECO:0000256" key="7">
    <source>
        <dbReference type="ARBA" id="ARBA00023239"/>
    </source>
</evidence>
<evidence type="ECO:0000256" key="8">
    <source>
        <dbReference type="ARBA" id="ARBA00023244"/>
    </source>
</evidence>
<keyword evidence="8" id="KW-0627">Porphyrin biosynthesis</keyword>
<sequence>MVILVRGDHDLMASRPMPTMPIKEVGAVVGDLARYGVPALKVFAGGDRRDAHGSRGATADSIMANAIREAKSANPAVTVMTETCLCSYTDSGECHIARKDGQPDLAATLEAMAAQAVAQADAGADIVGPAAMLAGSVRIRRALDETGHHNVAVMPHLIFDSRLYEGYRKTMDAVPTSGDRRPFQIDPRSPMAAVDSALAFISEGARMLLLEPALFCANVLIMLKRTCDVQLSPFSVSGEYLRLTGFGDDLRLMLELFTFLKRSASGQIITYAAADMARILA</sequence>
<gene>
    <name evidence="13" type="ORF">ACFY05_27410</name>
</gene>
<evidence type="ECO:0000256" key="6">
    <source>
        <dbReference type="ARBA" id="ARBA00023133"/>
    </source>
</evidence>